<dbReference type="InterPro" id="IPR033310">
    <property type="entry name" value="Mms4/EME1/EME2"/>
</dbReference>
<evidence type="ECO:0000256" key="7">
    <source>
        <dbReference type="ARBA" id="ARBA00022801"/>
    </source>
</evidence>
<dbReference type="GeneID" id="105179984"/>
<sequence>MKKYKTEMQKWEMAKYTLKSIVGEIDQKVVELGSIGGHLVTRFAEKGVTYCTTSNPMERTIVWTTVVPKETYVISEDALGTSTRELGSK</sequence>
<keyword evidence="9" id="KW-0233">DNA recombination</keyword>
<keyword evidence="4" id="KW-0479">Metal-binding</keyword>
<keyword evidence="6" id="KW-0227">DNA damage</keyword>
<accession>A0A6I9UQG8</accession>
<evidence type="ECO:0000256" key="1">
    <source>
        <dbReference type="ARBA" id="ARBA00001946"/>
    </source>
</evidence>
<proteinExistence type="predicted"/>
<dbReference type="GO" id="GO:0005634">
    <property type="term" value="C:nucleus"/>
    <property type="evidence" value="ECO:0007669"/>
    <property type="project" value="UniProtKB-SubCell"/>
</dbReference>
<evidence type="ECO:0000256" key="2">
    <source>
        <dbReference type="ARBA" id="ARBA00004123"/>
    </source>
</evidence>
<evidence type="ECO:0000256" key="6">
    <source>
        <dbReference type="ARBA" id="ARBA00022763"/>
    </source>
</evidence>
<dbReference type="GO" id="GO:0051321">
    <property type="term" value="P:meiotic cell cycle"/>
    <property type="evidence" value="ECO:0007669"/>
    <property type="project" value="UniProtKB-KW"/>
</dbReference>
<dbReference type="PANTHER" id="PTHR21077">
    <property type="entry name" value="EME1 PROTEIN"/>
    <property type="match status" value="1"/>
</dbReference>
<organism evidence="13 14">
    <name type="scientific">Sesamum indicum</name>
    <name type="common">Oriental sesame</name>
    <name type="synonym">Sesamum orientale</name>
    <dbReference type="NCBI Taxonomy" id="4182"/>
    <lineage>
        <taxon>Eukaryota</taxon>
        <taxon>Viridiplantae</taxon>
        <taxon>Streptophyta</taxon>
        <taxon>Embryophyta</taxon>
        <taxon>Tracheophyta</taxon>
        <taxon>Spermatophyta</taxon>
        <taxon>Magnoliopsida</taxon>
        <taxon>eudicotyledons</taxon>
        <taxon>Gunneridae</taxon>
        <taxon>Pentapetalae</taxon>
        <taxon>asterids</taxon>
        <taxon>lamiids</taxon>
        <taxon>Lamiales</taxon>
        <taxon>Pedaliaceae</taxon>
        <taxon>Sesamum</taxon>
    </lineage>
</organism>
<keyword evidence="12" id="KW-0469">Meiosis</keyword>
<dbReference type="Proteomes" id="UP000504604">
    <property type="component" value="Unplaced"/>
</dbReference>
<evidence type="ECO:0000313" key="13">
    <source>
        <dbReference type="Proteomes" id="UP000504604"/>
    </source>
</evidence>
<dbReference type="OrthoDB" id="343092at2759"/>
<evidence type="ECO:0000313" key="14">
    <source>
        <dbReference type="RefSeq" id="XP_011101946.1"/>
    </source>
</evidence>
<evidence type="ECO:0000256" key="4">
    <source>
        <dbReference type="ARBA" id="ARBA00022723"/>
    </source>
</evidence>
<keyword evidence="8" id="KW-0460">Magnesium</keyword>
<keyword evidence="13" id="KW-1185">Reference proteome</keyword>
<keyword evidence="11" id="KW-0539">Nucleus</keyword>
<evidence type="ECO:0000256" key="3">
    <source>
        <dbReference type="ARBA" id="ARBA00022722"/>
    </source>
</evidence>
<evidence type="ECO:0000256" key="11">
    <source>
        <dbReference type="ARBA" id="ARBA00023242"/>
    </source>
</evidence>
<keyword evidence="3" id="KW-0540">Nuclease</keyword>
<dbReference type="GO" id="GO:0016787">
    <property type="term" value="F:hydrolase activity"/>
    <property type="evidence" value="ECO:0007669"/>
    <property type="project" value="UniProtKB-KW"/>
</dbReference>
<keyword evidence="7" id="KW-0378">Hydrolase</keyword>
<dbReference type="PANTHER" id="PTHR21077:SF5">
    <property type="entry name" value="CROSSOVER JUNCTION ENDONUCLEASE MMS4"/>
    <property type="match status" value="1"/>
</dbReference>
<dbReference type="InParanoid" id="A0A6I9UQG8"/>
<name>A0A6I9UQG8_SESIN</name>
<comment type="cofactor">
    <cofactor evidence="1">
        <name>Mg(2+)</name>
        <dbReference type="ChEBI" id="CHEBI:18420"/>
    </cofactor>
</comment>
<dbReference type="KEGG" id="sind:105179984"/>
<evidence type="ECO:0000256" key="12">
    <source>
        <dbReference type="ARBA" id="ARBA00023254"/>
    </source>
</evidence>
<evidence type="ECO:0000256" key="10">
    <source>
        <dbReference type="ARBA" id="ARBA00023204"/>
    </source>
</evidence>
<reference evidence="14" key="1">
    <citation type="submission" date="2025-08" db="UniProtKB">
        <authorList>
            <consortium name="RefSeq"/>
        </authorList>
    </citation>
    <scope>IDENTIFICATION</scope>
</reference>
<dbReference type="RefSeq" id="XP_011101946.1">
    <property type="nucleotide sequence ID" value="XM_011103644.2"/>
</dbReference>
<gene>
    <name evidence="14" type="primary">LOC105179984</name>
</gene>
<dbReference type="GO" id="GO:0006281">
    <property type="term" value="P:DNA repair"/>
    <property type="evidence" value="ECO:0007669"/>
    <property type="project" value="UniProtKB-KW"/>
</dbReference>
<evidence type="ECO:0000256" key="9">
    <source>
        <dbReference type="ARBA" id="ARBA00023172"/>
    </source>
</evidence>
<dbReference type="GO" id="GO:0048476">
    <property type="term" value="C:Holliday junction resolvase complex"/>
    <property type="evidence" value="ECO:0007669"/>
    <property type="project" value="InterPro"/>
</dbReference>
<keyword evidence="5" id="KW-0255">Endonuclease</keyword>
<dbReference type="AlphaFoldDB" id="A0A6I9UQG8"/>
<dbReference type="GO" id="GO:0046872">
    <property type="term" value="F:metal ion binding"/>
    <property type="evidence" value="ECO:0007669"/>
    <property type="project" value="UniProtKB-KW"/>
</dbReference>
<comment type="subcellular location">
    <subcellularLocation>
        <location evidence="2">Nucleus</location>
    </subcellularLocation>
</comment>
<evidence type="ECO:0000256" key="5">
    <source>
        <dbReference type="ARBA" id="ARBA00022759"/>
    </source>
</evidence>
<keyword evidence="10" id="KW-0234">DNA repair</keyword>
<dbReference type="Gene3D" id="3.40.50.10130">
    <property type="match status" value="1"/>
</dbReference>
<evidence type="ECO:0000256" key="8">
    <source>
        <dbReference type="ARBA" id="ARBA00022842"/>
    </source>
</evidence>
<protein>
    <submittedName>
        <fullName evidence="14">Crossover junction endonuclease EME1B-like</fullName>
    </submittedName>
</protein>
<dbReference type="GO" id="GO:0004519">
    <property type="term" value="F:endonuclease activity"/>
    <property type="evidence" value="ECO:0007669"/>
    <property type="project" value="UniProtKB-KW"/>
</dbReference>
<dbReference type="GO" id="GO:0006310">
    <property type="term" value="P:DNA recombination"/>
    <property type="evidence" value="ECO:0007669"/>
    <property type="project" value="UniProtKB-KW"/>
</dbReference>